<dbReference type="GO" id="GO:0045944">
    <property type="term" value="P:positive regulation of transcription by RNA polymerase II"/>
    <property type="evidence" value="ECO:0007669"/>
    <property type="project" value="TreeGrafter"/>
</dbReference>
<dbReference type="GO" id="GO:0016592">
    <property type="term" value="C:mediator complex"/>
    <property type="evidence" value="ECO:0007669"/>
    <property type="project" value="TreeGrafter"/>
</dbReference>
<protein>
    <recommendedName>
        <fullName evidence="3">Mediator of RNA polymerase II transcription subunit 13</fullName>
    </recommendedName>
</protein>
<name>A0A194QHK3_PAPXU</name>
<dbReference type="AlphaFoldDB" id="A0A194QHK3"/>
<proteinExistence type="inferred from homology"/>
<keyword evidence="7" id="KW-0539">Nucleus</keyword>
<comment type="subcellular location">
    <subcellularLocation>
        <location evidence="1">Nucleus</location>
    </subcellularLocation>
</comment>
<evidence type="ECO:0000256" key="3">
    <source>
        <dbReference type="ARBA" id="ARBA00019618"/>
    </source>
</evidence>
<organism evidence="8 9">
    <name type="scientific">Papilio xuthus</name>
    <name type="common">Asian swallowtail butterfly</name>
    <dbReference type="NCBI Taxonomy" id="66420"/>
    <lineage>
        <taxon>Eukaryota</taxon>
        <taxon>Metazoa</taxon>
        <taxon>Ecdysozoa</taxon>
        <taxon>Arthropoda</taxon>
        <taxon>Hexapoda</taxon>
        <taxon>Insecta</taxon>
        <taxon>Pterygota</taxon>
        <taxon>Neoptera</taxon>
        <taxon>Endopterygota</taxon>
        <taxon>Lepidoptera</taxon>
        <taxon>Glossata</taxon>
        <taxon>Ditrysia</taxon>
        <taxon>Papilionoidea</taxon>
        <taxon>Papilionidae</taxon>
        <taxon>Papilioninae</taxon>
        <taxon>Papilio</taxon>
    </lineage>
</organism>
<dbReference type="PANTHER" id="PTHR48249:SF3">
    <property type="entry name" value="MEDIATOR OF RNA POLYMERASE II TRANSCRIPTION SUBUNIT 13"/>
    <property type="match status" value="1"/>
</dbReference>
<evidence type="ECO:0000313" key="9">
    <source>
        <dbReference type="Proteomes" id="UP000053268"/>
    </source>
</evidence>
<evidence type="ECO:0000256" key="7">
    <source>
        <dbReference type="ARBA" id="ARBA00023242"/>
    </source>
</evidence>
<evidence type="ECO:0000256" key="4">
    <source>
        <dbReference type="ARBA" id="ARBA00022491"/>
    </source>
</evidence>
<evidence type="ECO:0000313" key="8">
    <source>
        <dbReference type="EMBL" id="KPJ04987.1"/>
    </source>
</evidence>
<reference evidence="8 9" key="1">
    <citation type="journal article" date="2015" name="Nat. Commun.">
        <title>Outbred genome sequencing and CRISPR/Cas9 gene editing in butterflies.</title>
        <authorList>
            <person name="Li X."/>
            <person name="Fan D."/>
            <person name="Zhang W."/>
            <person name="Liu G."/>
            <person name="Zhang L."/>
            <person name="Zhao L."/>
            <person name="Fang X."/>
            <person name="Chen L."/>
            <person name="Dong Y."/>
            <person name="Chen Y."/>
            <person name="Ding Y."/>
            <person name="Zhao R."/>
            <person name="Feng M."/>
            <person name="Zhu Y."/>
            <person name="Feng Y."/>
            <person name="Jiang X."/>
            <person name="Zhu D."/>
            <person name="Xiang H."/>
            <person name="Feng X."/>
            <person name="Li S."/>
            <person name="Wang J."/>
            <person name="Zhang G."/>
            <person name="Kronforst M.R."/>
            <person name="Wang W."/>
        </authorList>
    </citation>
    <scope>NUCLEOTIDE SEQUENCE [LARGE SCALE GENOMIC DNA]</scope>
    <source>
        <strain evidence="8">Ya'a_city_454_Px</strain>
        <tissue evidence="8">Whole body</tissue>
    </source>
</reference>
<dbReference type="EMBL" id="KQ458793">
    <property type="protein sequence ID" value="KPJ04987.1"/>
    <property type="molecule type" value="Genomic_DNA"/>
</dbReference>
<evidence type="ECO:0000256" key="5">
    <source>
        <dbReference type="ARBA" id="ARBA00023015"/>
    </source>
</evidence>
<gene>
    <name evidence="8" type="ORF">RR46_04103</name>
</gene>
<dbReference type="PANTHER" id="PTHR48249">
    <property type="entry name" value="MEDIATOR OF RNA POLYMERASE II TRANSCRIPTION SUBUNIT 13"/>
    <property type="match status" value="1"/>
</dbReference>
<dbReference type="GO" id="GO:0003713">
    <property type="term" value="F:transcription coactivator activity"/>
    <property type="evidence" value="ECO:0007669"/>
    <property type="project" value="TreeGrafter"/>
</dbReference>
<keyword evidence="5" id="KW-0805">Transcription regulation</keyword>
<evidence type="ECO:0000256" key="1">
    <source>
        <dbReference type="ARBA" id="ARBA00004123"/>
    </source>
</evidence>
<accession>A0A194QHK3</accession>
<evidence type="ECO:0000256" key="6">
    <source>
        <dbReference type="ARBA" id="ARBA00023163"/>
    </source>
</evidence>
<sequence>MRGISSRMQCVRVVTSRRRHAAGAGGGEVARRTRSSHCLQRERARRCRASSHFRDPHRCALRPSSGAPLFLGPLFPFPVVSASTELYGIKWRKLVWQRECGGGGGKGEEGAAPLGDPVISSYARCLAGDILCVWRRVPSQQSPDLYDMPAPPPLSLRAAKELWIFWYGEEPDLSGLVAPELIASQSNVARRGVGSVGDVRAAFDRRSPLPPTAGGNKRTVCNFPSLANQLAYKFR</sequence>
<keyword evidence="6" id="KW-0804">Transcription</keyword>
<keyword evidence="9" id="KW-1185">Reference proteome</keyword>
<dbReference type="Proteomes" id="UP000053268">
    <property type="component" value="Unassembled WGS sequence"/>
</dbReference>
<dbReference type="STRING" id="66420.A0A194QHK3"/>
<comment type="similarity">
    <text evidence="2">Belongs to the Mediator complex subunit 13 family.</text>
</comment>
<dbReference type="InterPro" id="IPR051139">
    <property type="entry name" value="Mediator_complx_sub13"/>
</dbReference>
<keyword evidence="4" id="KW-0678">Repressor</keyword>
<evidence type="ECO:0000256" key="2">
    <source>
        <dbReference type="ARBA" id="ARBA00009354"/>
    </source>
</evidence>